<dbReference type="Proteomes" id="UP001215598">
    <property type="component" value="Unassembled WGS sequence"/>
</dbReference>
<evidence type="ECO:0000256" key="2">
    <source>
        <dbReference type="ARBA" id="ARBA00022771"/>
    </source>
</evidence>
<dbReference type="Gene3D" id="3.30.40.10">
    <property type="entry name" value="Zinc/RING finger domain, C3HC4 (zinc finger)"/>
    <property type="match status" value="1"/>
</dbReference>
<reference evidence="6" key="1">
    <citation type="submission" date="2023-03" db="EMBL/GenBank/DDBJ databases">
        <title>Massive genome expansion in bonnet fungi (Mycena s.s.) driven by repeated elements and novel gene families across ecological guilds.</title>
        <authorList>
            <consortium name="Lawrence Berkeley National Laboratory"/>
            <person name="Harder C.B."/>
            <person name="Miyauchi S."/>
            <person name="Viragh M."/>
            <person name="Kuo A."/>
            <person name="Thoen E."/>
            <person name="Andreopoulos B."/>
            <person name="Lu D."/>
            <person name="Skrede I."/>
            <person name="Drula E."/>
            <person name="Henrissat B."/>
            <person name="Morin E."/>
            <person name="Kohler A."/>
            <person name="Barry K."/>
            <person name="LaButti K."/>
            <person name="Morin E."/>
            <person name="Salamov A."/>
            <person name="Lipzen A."/>
            <person name="Mereny Z."/>
            <person name="Hegedus B."/>
            <person name="Baldrian P."/>
            <person name="Stursova M."/>
            <person name="Weitz H."/>
            <person name="Taylor A."/>
            <person name="Grigoriev I.V."/>
            <person name="Nagy L.G."/>
            <person name="Martin F."/>
            <person name="Kauserud H."/>
        </authorList>
    </citation>
    <scope>NUCLEOTIDE SEQUENCE</scope>
    <source>
        <strain evidence="6">CBHHK182m</strain>
    </source>
</reference>
<dbReference type="PANTHER" id="PTHR46016:SF1">
    <property type="entry name" value="RING-TYPE DOMAIN-CONTAINING PROTEIN"/>
    <property type="match status" value="1"/>
</dbReference>
<feature type="domain" description="RING-type" evidence="5">
    <location>
        <begin position="34"/>
        <end position="73"/>
    </location>
</feature>
<dbReference type="PANTHER" id="PTHR46016">
    <property type="entry name" value="ZINC FINGER, RING/FYVE/PHD-TYPE"/>
    <property type="match status" value="1"/>
</dbReference>
<accession>A0AAD7N143</accession>
<dbReference type="GO" id="GO:0008270">
    <property type="term" value="F:zinc ion binding"/>
    <property type="evidence" value="ECO:0007669"/>
    <property type="project" value="UniProtKB-KW"/>
</dbReference>
<keyword evidence="2 4" id="KW-0863">Zinc-finger</keyword>
<organism evidence="6 7">
    <name type="scientific">Mycena metata</name>
    <dbReference type="NCBI Taxonomy" id="1033252"/>
    <lineage>
        <taxon>Eukaryota</taxon>
        <taxon>Fungi</taxon>
        <taxon>Dikarya</taxon>
        <taxon>Basidiomycota</taxon>
        <taxon>Agaricomycotina</taxon>
        <taxon>Agaricomycetes</taxon>
        <taxon>Agaricomycetidae</taxon>
        <taxon>Agaricales</taxon>
        <taxon>Marasmiineae</taxon>
        <taxon>Mycenaceae</taxon>
        <taxon>Mycena</taxon>
    </lineage>
</organism>
<dbReference type="InterPro" id="IPR017907">
    <property type="entry name" value="Znf_RING_CS"/>
</dbReference>
<gene>
    <name evidence="6" type="ORF">B0H16DRAFT_1728700</name>
</gene>
<dbReference type="InterPro" id="IPR051438">
    <property type="entry name" value="RNF_E3_ubiq-protein_ligase"/>
</dbReference>
<keyword evidence="7" id="KW-1185">Reference proteome</keyword>
<dbReference type="SMART" id="SM00184">
    <property type="entry name" value="RING"/>
    <property type="match status" value="1"/>
</dbReference>
<sequence length="130" mass="14636">MAANPIVFYHDWEGLEFSPIDVDADVQKPPLYICSICLDTVYKPVIPLCMHVFCFDCLLEWLRQGNPVCPCCRAPVREPPIRDNGLETDLAHAIEIGAIEKSIDQPGKNVAARDNEYSWDGIIFAAEEQE</sequence>
<evidence type="ECO:0000259" key="5">
    <source>
        <dbReference type="PROSITE" id="PS50089"/>
    </source>
</evidence>
<dbReference type="AlphaFoldDB" id="A0AAD7N143"/>
<evidence type="ECO:0000256" key="3">
    <source>
        <dbReference type="ARBA" id="ARBA00022833"/>
    </source>
</evidence>
<dbReference type="PROSITE" id="PS00518">
    <property type="entry name" value="ZF_RING_1"/>
    <property type="match status" value="1"/>
</dbReference>
<dbReference type="SUPFAM" id="SSF57850">
    <property type="entry name" value="RING/U-box"/>
    <property type="match status" value="1"/>
</dbReference>
<dbReference type="GO" id="GO:0061630">
    <property type="term" value="F:ubiquitin protein ligase activity"/>
    <property type="evidence" value="ECO:0007669"/>
    <property type="project" value="TreeGrafter"/>
</dbReference>
<dbReference type="InterPro" id="IPR013083">
    <property type="entry name" value="Znf_RING/FYVE/PHD"/>
</dbReference>
<evidence type="ECO:0000313" key="6">
    <source>
        <dbReference type="EMBL" id="KAJ7741060.1"/>
    </source>
</evidence>
<dbReference type="PROSITE" id="PS50089">
    <property type="entry name" value="ZF_RING_2"/>
    <property type="match status" value="1"/>
</dbReference>
<name>A0AAD7N143_9AGAR</name>
<comment type="caution">
    <text evidence="6">The sequence shown here is derived from an EMBL/GenBank/DDBJ whole genome shotgun (WGS) entry which is preliminary data.</text>
</comment>
<evidence type="ECO:0000256" key="1">
    <source>
        <dbReference type="ARBA" id="ARBA00022723"/>
    </source>
</evidence>
<keyword evidence="1" id="KW-0479">Metal-binding</keyword>
<dbReference type="GO" id="GO:0006511">
    <property type="term" value="P:ubiquitin-dependent protein catabolic process"/>
    <property type="evidence" value="ECO:0007669"/>
    <property type="project" value="TreeGrafter"/>
</dbReference>
<dbReference type="Pfam" id="PF13923">
    <property type="entry name" value="zf-C3HC4_2"/>
    <property type="match status" value="1"/>
</dbReference>
<dbReference type="GO" id="GO:0000209">
    <property type="term" value="P:protein polyubiquitination"/>
    <property type="evidence" value="ECO:0007669"/>
    <property type="project" value="TreeGrafter"/>
</dbReference>
<proteinExistence type="predicted"/>
<evidence type="ECO:0000256" key="4">
    <source>
        <dbReference type="PROSITE-ProRule" id="PRU00175"/>
    </source>
</evidence>
<dbReference type="InterPro" id="IPR001841">
    <property type="entry name" value="Znf_RING"/>
</dbReference>
<evidence type="ECO:0000313" key="7">
    <source>
        <dbReference type="Proteomes" id="UP001215598"/>
    </source>
</evidence>
<dbReference type="EMBL" id="JARKIB010000100">
    <property type="protein sequence ID" value="KAJ7741060.1"/>
    <property type="molecule type" value="Genomic_DNA"/>
</dbReference>
<protein>
    <recommendedName>
        <fullName evidence="5">RING-type domain-containing protein</fullName>
    </recommendedName>
</protein>
<keyword evidence="3" id="KW-0862">Zinc</keyword>